<comment type="similarity">
    <text evidence="2">Belongs to the COMM domain-containing protein 5 family.</text>
</comment>
<feature type="domain" description="COMM" evidence="3">
    <location>
        <begin position="132"/>
        <end position="196"/>
    </location>
</feature>
<dbReference type="Pfam" id="PF07258">
    <property type="entry name" value="COMM_domain"/>
    <property type="match status" value="1"/>
</dbReference>
<keyword evidence="4" id="KW-1185">Reference proteome</keyword>
<evidence type="ECO:0000256" key="1">
    <source>
        <dbReference type="ARBA" id="ARBA00016556"/>
    </source>
</evidence>
<dbReference type="RefSeq" id="XP_011297617.1">
    <property type="nucleotide sequence ID" value="XM_011299315.1"/>
</dbReference>
<evidence type="ECO:0000313" key="4">
    <source>
        <dbReference type="Proteomes" id="UP000694866"/>
    </source>
</evidence>
<dbReference type="InterPro" id="IPR017920">
    <property type="entry name" value="COMM"/>
</dbReference>
<dbReference type="PANTHER" id="PTHR15666">
    <property type="entry name" value="COMM DOMAIN CONTAINING PROTEIN 5"/>
    <property type="match status" value="1"/>
</dbReference>
<gene>
    <name evidence="5" type="primary">LSm-4</name>
</gene>
<dbReference type="OrthoDB" id="203754at2759"/>
<dbReference type="GeneID" id="105263239"/>
<dbReference type="CTD" id="3772280"/>
<reference evidence="5" key="1">
    <citation type="submission" date="2025-08" db="UniProtKB">
        <authorList>
            <consortium name="RefSeq"/>
        </authorList>
    </citation>
    <scope>IDENTIFICATION</scope>
    <source>
        <strain evidence="5">USDA-PBARC FA_bdor</strain>
        <tissue evidence="5">Whole organism</tissue>
    </source>
</reference>
<dbReference type="GO" id="GO:0005634">
    <property type="term" value="C:nucleus"/>
    <property type="evidence" value="ECO:0007669"/>
    <property type="project" value="TreeGrafter"/>
</dbReference>
<dbReference type="PROSITE" id="PS51269">
    <property type="entry name" value="COMM"/>
    <property type="match status" value="1"/>
</dbReference>
<evidence type="ECO:0000259" key="3">
    <source>
        <dbReference type="PROSITE" id="PS51269"/>
    </source>
</evidence>
<dbReference type="KEGG" id="fas:105263239"/>
<proteinExistence type="inferred from homology"/>
<organism evidence="4 5">
    <name type="scientific">Fopius arisanus</name>
    <dbReference type="NCBI Taxonomy" id="64838"/>
    <lineage>
        <taxon>Eukaryota</taxon>
        <taxon>Metazoa</taxon>
        <taxon>Ecdysozoa</taxon>
        <taxon>Arthropoda</taxon>
        <taxon>Hexapoda</taxon>
        <taxon>Insecta</taxon>
        <taxon>Pterygota</taxon>
        <taxon>Neoptera</taxon>
        <taxon>Endopterygota</taxon>
        <taxon>Hymenoptera</taxon>
        <taxon>Apocrita</taxon>
        <taxon>Ichneumonoidea</taxon>
        <taxon>Braconidae</taxon>
        <taxon>Opiinae</taxon>
        <taxon>Fopius</taxon>
    </lineage>
</organism>
<name>A0A9R1SUY8_9HYME</name>
<evidence type="ECO:0000256" key="2">
    <source>
        <dbReference type="ARBA" id="ARBA00093452"/>
    </source>
</evidence>
<evidence type="ECO:0000313" key="5">
    <source>
        <dbReference type="RefSeq" id="XP_011297617.1"/>
    </source>
</evidence>
<accession>A0A9R1SUY8</accession>
<dbReference type="PANTHER" id="PTHR15666:SF1">
    <property type="entry name" value="COMM DOMAIN-CONTAINING PROTEIN 5"/>
    <property type="match status" value="1"/>
</dbReference>
<dbReference type="Proteomes" id="UP000694866">
    <property type="component" value="Unplaced"/>
</dbReference>
<dbReference type="InterPro" id="IPR037357">
    <property type="entry name" value="COMMD5"/>
</dbReference>
<dbReference type="AlphaFoldDB" id="A0A9R1SUY8"/>
<protein>
    <recommendedName>
        <fullName evidence="1">COMM domain-containing protein 5</fullName>
    </recommendedName>
</protein>
<sequence length="207" mass="23788">MSSDTATYLTTALGSKGKHISEIKKTILRPLIQLAVKAIEQEHIEDGILDRLSEKYNLPQEKVDEWYSAVLTIFRAHLRSSNNPMKTSDFKQCLQELKFESNCIEDLCAVLYGHKRPALIHNLTEKIKFFPTLKSCRWRIDITISSSYLSRILEPTILMEWTLSTGQRCMFEMSMTKFHLLRHTIASLLLKIQELENSSVSKAIVPS</sequence>